<dbReference type="GO" id="GO:0005886">
    <property type="term" value="C:plasma membrane"/>
    <property type="evidence" value="ECO:0007669"/>
    <property type="project" value="UniProtKB-SubCell"/>
</dbReference>
<dbReference type="PANTHER" id="PTHR23518:SF2">
    <property type="entry name" value="MAJOR FACILITATOR SUPERFAMILY TRANSPORTER"/>
    <property type="match status" value="1"/>
</dbReference>
<evidence type="ECO:0000256" key="1">
    <source>
        <dbReference type="ARBA" id="ARBA00004651"/>
    </source>
</evidence>
<gene>
    <name evidence="7" type="ORF">BN12_1020019</name>
</gene>
<dbReference type="Gene3D" id="1.20.1250.20">
    <property type="entry name" value="MFS general substrate transporter like domains"/>
    <property type="match status" value="2"/>
</dbReference>
<feature type="transmembrane region" description="Helical" evidence="5">
    <location>
        <begin position="81"/>
        <end position="99"/>
    </location>
</feature>
<evidence type="ECO:0000256" key="2">
    <source>
        <dbReference type="ARBA" id="ARBA00022692"/>
    </source>
</evidence>
<feature type="transmembrane region" description="Helical" evidence="5">
    <location>
        <begin position="130"/>
        <end position="149"/>
    </location>
</feature>
<sequence>MATAAIGVATAVWQVAVLRALAWVSRGLRSPARDTLLTDLSRRGAVGRAFGVERAGDNLGAIVGPLLAAVLVGTLGIRHTILLSIVPGMLAAVAITVAAREARRTLVESAARRRLSLGLGALHRAGVTRVLVPLACFELGNLATTLLILRATDLLAARPGWPPSRAASVAVLLYAAHNAVAALAALLAGALADTRGPRLVLVTAAVSYVVGYALLAVGPRGAGLVAAFLLAGCGIGLGETASSTAVALATPEPLRGNAFGALGLTQAVGDLGATVVAGALWAWLGPGVAFGYAGAWMVFAVITSGYAGVARATPRPA</sequence>
<feature type="transmembrane region" description="Helical" evidence="5">
    <location>
        <begin position="261"/>
        <end position="283"/>
    </location>
</feature>
<dbReference type="Pfam" id="PF07690">
    <property type="entry name" value="MFS_1"/>
    <property type="match status" value="1"/>
</dbReference>
<dbReference type="PROSITE" id="PS50850">
    <property type="entry name" value="MFS"/>
    <property type="match status" value="1"/>
</dbReference>
<dbReference type="GO" id="GO:0022857">
    <property type="term" value="F:transmembrane transporter activity"/>
    <property type="evidence" value="ECO:0007669"/>
    <property type="project" value="InterPro"/>
</dbReference>
<dbReference type="InterPro" id="IPR020846">
    <property type="entry name" value="MFS_dom"/>
</dbReference>
<keyword evidence="4 5" id="KW-0472">Membrane</keyword>
<evidence type="ECO:0000313" key="7">
    <source>
        <dbReference type="EMBL" id="CCH76054.1"/>
    </source>
</evidence>
<feature type="transmembrane region" description="Helical" evidence="5">
    <location>
        <begin position="6"/>
        <end position="24"/>
    </location>
</feature>
<proteinExistence type="predicted"/>
<dbReference type="InterPro" id="IPR036259">
    <property type="entry name" value="MFS_trans_sf"/>
</dbReference>
<feature type="transmembrane region" description="Helical" evidence="5">
    <location>
        <begin position="199"/>
        <end position="218"/>
    </location>
</feature>
<keyword evidence="2 5" id="KW-0812">Transmembrane</keyword>
<comment type="subcellular location">
    <subcellularLocation>
        <location evidence="1">Cell membrane</location>
        <topology evidence="1">Multi-pass membrane protein</topology>
    </subcellularLocation>
</comment>
<dbReference type="SUPFAM" id="SSF103473">
    <property type="entry name" value="MFS general substrate transporter"/>
    <property type="match status" value="1"/>
</dbReference>
<feature type="transmembrane region" description="Helical" evidence="5">
    <location>
        <begin position="169"/>
        <end position="192"/>
    </location>
</feature>
<protein>
    <submittedName>
        <fullName evidence="7">Major facilitator superfamily MFS_1</fullName>
    </submittedName>
</protein>
<evidence type="ECO:0000256" key="4">
    <source>
        <dbReference type="ARBA" id="ARBA00023136"/>
    </source>
</evidence>
<evidence type="ECO:0000259" key="6">
    <source>
        <dbReference type="PROSITE" id="PS50850"/>
    </source>
</evidence>
<dbReference type="InterPro" id="IPR011701">
    <property type="entry name" value="MFS"/>
</dbReference>
<feature type="transmembrane region" description="Helical" evidence="5">
    <location>
        <begin position="224"/>
        <end position="249"/>
    </location>
</feature>
<dbReference type="STRING" id="1194083.BN12_1020019"/>
<comment type="caution">
    <text evidence="7">The sequence shown here is derived from an EMBL/GenBank/DDBJ whole genome shotgun (WGS) entry which is preliminary data.</text>
</comment>
<name>A0A077LVN7_9MICO</name>
<feature type="domain" description="Major facilitator superfamily (MFS) profile" evidence="6">
    <location>
        <begin position="129"/>
        <end position="317"/>
    </location>
</feature>
<organism evidence="7 8">
    <name type="scientific">Nostocoides japonicum T1-X7</name>
    <dbReference type="NCBI Taxonomy" id="1194083"/>
    <lineage>
        <taxon>Bacteria</taxon>
        <taxon>Bacillati</taxon>
        <taxon>Actinomycetota</taxon>
        <taxon>Actinomycetes</taxon>
        <taxon>Micrococcales</taxon>
        <taxon>Intrasporangiaceae</taxon>
        <taxon>Nostocoides</taxon>
    </lineage>
</organism>
<accession>A0A077LVN7</accession>
<evidence type="ECO:0000256" key="5">
    <source>
        <dbReference type="SAM" id="Phobius"/>
    </source>
</evidence>
<dbReference type="PANTHER" id="PTHR23518">
    <property type="entry name" value="C-METHYLTRANSFERASE"/>
    <property type="match status" value="1"/>
</dbReference>
<feature type="transmembrane region" description="Helical" evidence="5">
    <location>
        <begin position="289"/>
        <end position="309"/>
    </location>
</feature>
<feature type="transmembrane region" description="Helical" evidence="5">
    <location>
        <begin position="58"/>
        <end position="75"/>
    </location>
</feature>
<evidence type="ECO:0000256" key="3">
    <source>
        <dbReference type="ARBA" id="ARBA00022989"/>
    </source>
</evidence>
<dbReference type="Proteomes" id="UP000035721">
    <property type="component" value="Unassembled WGS sequence"/>
</dbReference>
<keyword evidence="3 5" id="KW-1133">Transmembrane helix</keyword>
<evidence type="ECO:0000313" key="8">
    <source>
        <dbReference type="Proteomes" id="UP000035721"/>
    </source>
</evidence>
<dbReference type="EMBL" id="CAJB01000005">
    <property type="protein sequence ID" value="CCH76054.1"/>
    <property type="molecule type" value="Genomic_DNA"/>
</dbReference>
<reference evidence="7 8" key="1">
    <citation type="journal article" date="2013" name="ISME J.">
        <title>A metabolic model for members of the genus Tetrasphaera involved in enhanced biological phosphorus removal.</title>
        <authorList>
            <person name="Kristiansen R."/>
            <person name="Nguyen H.T.T."/>
            <person name="Saunders A.M."/>
            <person name="Nielsen J.L."/>
            <person name="Wimmer R."/>
            <person name="Le V.Q."/>
            <person name="McIlroy S.J."/>
            <person name="Petrovski S."/>
            <person name="Seviour R.J."/>
            <person name="Calteau A."/>
            <person name="Nielsen K.L."/>
            <person name="Nielsen P.H."/>
        </authorList>
    </citation>
    <scope>NUCLEOTIDE SEQUENCE [LARGE SCALE GENOMIC DNA]</scope>
    <source>
        <strain evidence="7 8">T1-X7</strain>
    </source>
</reference>
<keyword evidence="8" id="KW-1185">Reference proteome</keyword>
<dbReference type="AlphaFoldDB" id="A0A077LVN7"/>